<organism evidence="2 3">
    <name type="scientific">Actinopolymorpha pittospori</name>
    <dbReference type="NCBI Taxonomy" id="648752"/>
    <lineage>
        <taxon>Bacteria</taxon>
        <taxon>Bacillati</taxon>
        <taxon>Actinomycetota</taxon>
        <taxon>Actinomycetes</taxon>
        <taxon>Propionibacteriales</taxon>
        <taxon>Actinopolymorphaceae</taxon>
        <taxon>Actinopolymorpha</taxon>
    </lineage>
</organism>
<sequence length="173" mass="19726">MRAVHVLRSQWQQSAERLERRLDGLSDDEYFWEPAPGGWNVYLDPERGGWSYPYEFAPDPAPVTTIAWRLVHIAADNRIYWEHAFGPGERNFADLTVPSTAGAAIDSWTRSRESVTEWIEHATDGDLDEQRPSHLGGTRSAGAVLQILIDEQIHHGAEIALLRDLHRWTRTSQ</sequence>
<dbReference type="Pfam" id="PF12867">
    <property type="entry name" value="DinB_2"/>
    <property type="match status" value="1"/>
</dbReference>
<dbReference type="Proteomes" id="UP000638648">
    <property type="component" value="Unassembled WGS sequence"/>
</dbReference>
<dbReference type="Gene3D" id="1.20.120.450">
    <property type="entry name" value="dinb family like domain"/>
    <property type="match status" value="1"/>
</dbReference>
<dbReference type="InterPro" id="IPR024775">
    <property type="entry name" value="DinB-like"/>
</dbReference>
<feature type="domain" description="DinB-like" evidence="1">
    <location>
        <begin position="10"/>
        <end position="159"/>
    </location>
</feature>
<keyword evidence="3" id="KW-1185">Reference proteome</keyword>
<dbReference type="SUPFAM" id="SSF109854">
    <property type="entry name" value="DinB/YfiT-like putative metalloenzymes"/>
    <property type="match status" value="1"/>
</dbReference>
<dbReference type="EMBL" id="JADBEM010000001">
    <property type="protein sequence ID" value="MBE1608980.1"/>
    <property type="molecule type" value="Genomic_DNA"/>
</dbReference>
<name>A0A927N5P5_9ACTN</name>
<accession>A0A927N5P5</accession>
<protein>
    <recommendedName>
        <fullName evidence="1">DinB-like domain-containing protein</fullName>
    </recommendedName>
</protein>
<comment type="caution">
    <text evidence="2">The sequence shown here is derived from an EMBL/GenBank/DDBJ whole genome shotgun (WGS) entry which is preliminary data.</text>
</comment>
<dbReference type="RefSeq" id="WP_192752650.1">
    <property type="nucleotide sequence ID" value="NZ_BAABJL010000012.1"/>
</dbReference>
<dbReference type="AlphaFoldDB" id="A0A927N5P5"/>
<gene>
    <name evidence="2" type="ORF">HEB94_005828</name>
</gene>
<proteinExistence type="predicted"/>
<dbReference type="InterPro" id="IPR034660">
    <property type="entry name" value="DinB/YfiT-like"/>
</dbReference>
<evidence type="ECO:0000259" key="1">
    <source>
        <dbReference type="Pfam" id="PF12867"/>
    </source>
</evidence>
<evidence type="ECO:0000313" key="2">
    <source>
        <dbReference type="EMBL" id="MBE1608980.1"/>
    </source>
</evidence>
<evidence type="ECO:0000313" key="3">
    <source>
        <dbReference type="Proteomes" id="UP000638648"/>
    </source>
</evidence>
<reference evidence="2" key="1">
    <citation type="submission" date="2020-10" db="EMBL/GenBank/DDBJ databases">
        <title>Sequencing the genomes of 1000 actinobacteria strains.</title>
        <authorList>
            <person name="Klenk H.-P."/>
        </authorList>
    </citation>
    <scope>NUCLEOTIDE SEQUENCE</scope>
    <source>
        <strain evidence="2">DSM 45354</strain>
    </source>
</reference>